<reference evidence="6 7" key="1">
    <citation type="submission" date="2023-03" db="EMBL/GenBank/DDBJ databases">
        <authorList>
            <person name="Kaur S."/>
            <person name="Espinosa-Saiz D."/>
            <person name="Velazquez E."/>
            <person name="Menendez E."/>
            <person name="diCenzo G.C."/>
        </authorList>
    </citation>
    <scope>NUCLEOTIDE SEQUENCE [LARGE SCALE GENOMIC DNA]</scope>
    <source>
        <strain evidence="6 7">LMG 27395</strain>
    </source>
</reference>
<evidence type="ECO:0000313" key="6">
    <source>
        <dbReference type="EMBL" id="WEX79956.1"/>
    </source>
</evidence>
<dbReference type="Pfam" id="PF00126">
    <property type="entry name" value="HTH_1"/>
    <property type="match status" value="1"/>
</dbReference>
<dbReference type="SUPFAM" id="SSF46785">
    <property type="entry name" value="Winged helix' DNA-binding domain"/>
    <property type="match status" value="1"/>
</dbReference>
<dbReference type="InterPro" id="IPR000847">
    <property type="entry name" value="LysR_HTH_N"/>
</dbReference>
<dbReference type="Gene3D" id="1.10.10.10">
    <property type="entry name" value="Winged helix-like DNA-binding domain superfamily/Winged helix DNA-binding domain"/>
    <property type="match status" value="1"/>
</dbReference>
<protein>
    <submittedName>
        <fullName evidence="6">LysR substrate-binding domain-containing protein</fullName>
    </submittedName>
</protein>
<dbReference type="InterPro" id="IPR005119">
    <property type="entry name" value="LysR_subst-bd"/>
</dbReference>
<keyword evidence="7" id="KW-1185">Reference proteome</keyword>
<gene>
    <name evidence="6" type="ORF">PYH38_001338</name>
</gene>
<comment type="similarity">
    <text evidence="1">Belongs to the LysR transcriptional regulatory family.</text>
</comment>
<dbReference type="InterPro" id="IPR036388">
    <property type="entry name" value="WH-like_DNA-bd_sf"/>
</dbReference>
<dbReference type="RefSeq" id="WP_280730657.1">
    <property type="nucleotide sequence ID" value="NZ_CP120367.1"/>
</dbReference>
<dbReference type="EMBL" id="CP120370">
    <property type="protein sequence ID" value="WEX79956.1"/>
    <property type="molecule type" value="Genomic_DNA"/>
</dbReference>
<evidence type="ECO:0000313" key="7">
    <source>
        <dbReference type="Proteomes" id="UP001235547"/>
    </source>
</evidence>
<keyword evidence="4" id="KW-0804">Transcription</keyword>
<dbReference type="PRINTS" id="PR00039">
    <property type="entry name" value="HTHLYSR"/>
</dbReference>
<evidence type="ECO:0000256" key="1">
    <source>
        <dbReference type="ARBA" id="ARBA00009437"/>
    </source>
</evidence>
<evidence type="ECO:0000259" key="5">
    <source>
        <dbReference type="PROSITE" id="PS50931"/>
    </source>
</evidence>
<dbReference type="InterPro" id="IPR058163">
    <property type="entry name" value="LysR-type_TF_proteobact-type"/>
</dbReference>
<organism evidence="6 7">
    <name type="scientific">Sinorhizobium numidicum</name>
    <dbReference type="NCBI Taxonomy" id="680248"/>
    <lineage>
        <taxon>Bacteria</taxon>
        <taxon>Pseudomonadati</taxon>
        <taxon>Pseudomonadota</taxon>
        <taxon>Alphaproteobacteria</taxon>
        <taxon>Hyphomicrobiales</taxon>
        <taxon>Rhizobiaceae</taxon>
        <taxon>Sinorhizobium/Ensifer group</taxon>
        <taxon>Sinorhizobium</taxon>
    </lineage>
</organism>
<evidence type="ECO:0000256" key="2">
    <source>
        <dbReference type="ARBA" id="ARBA00023015"/>
    </source>
</evidence>
<keyword evidence="3" id="KW-0238">DNA-binding</keyword>
<dbReference type="PANTHER" id="PTHR30537">
    <property type="entry name" value="HTH-TYPE TRANSCRIPTIONAL REGULATOR"/>
    <property type="match status" value="1"/>
</dbReference>
<dbReference type="SUPFAM" id="SSF53850">
    <property type="entry name" value="Periplasmic binding protein-like II"/>
    <property type="match status" value="1"/>
</dbReference>
<feature type="domain" description="HTH lysR-type" evidence="5">
    <location>
        <begin position="6"/>
        <end position="63"/>
    </location>
</feature>
<dbReference type="NCBIfam" id="TIGR03418">
    <property type="entry name" value="chol_sulf_TF"/>
    <property type="match status" value="1"/>
</dbReference>
<dbReference type="Gene3D" id="3.40.190.10">
    <property type="entry name" value="Periplasmic binding protein-like II"/>
    <property type="match status" value="2"/>
</dbReference>
<dbReference type="Proteomes" id="UP001235547">
    <property type="component" value="Chromosome 2"/>
</dbReference>
<proteinExistence type="inferred from homology"/>
<dbReference type="InterPro" id="IPR017786">
    <property type="entry name" value="TF_choline_sulphate-util"/>
</dbReference>
<name>A0ABY8CMS3_9HYPH</name>
<dbReference type="PROSITE" id="PS50931">
    <property type="entry name" value="HTH_LYSR"/>
    <property type="match status" value="1"/>
</dbReference>
<dbReference type="PANTHER" id="PTHR30537:SF26">
    <property type="entry name" value="GLYCINE CLEAVAGE SYSTEM TRANSCRIPTIONAL ACTIVATOR"/>
    <property type="match status" value="1"/>
</dbReference>
<dbReference type="Pfam" id="PF03466">
    <property type="entry name" value="LysR_substrate"/>
    <property type="match status" value="1"/>
</dbReference>
<dbReference type="InterPro" id="IPR036390">
    <property type="entry name" value="WH_DNA-bd_sf"/>
</dbReference>
<sequence length="308" mass="34287">MRERSVDLGWMRLFVEVGKRGNLSSAALALGMSQPAMSYQIRRIEEQIGVELLRRVHRGVELTPAGQKLLEIALRAVREIDDTVRGFRADRERATIRLLTDYAFSSLWLMPRMHAFRLLYPELDIQIVATQRLQRELLRENDIAVAFGAQRDFGVDAILLLPEVVAPVCTPAFAEQNGPFTDPSALAKSTLIHLDTSSLSPWFEWATYFAHFKTVRDAQSGHVDLSFNTYALVVQAAIGGQGIAIGWRGLVDAHISSGLLVTVGPTLEAPERGYWLVRPDRADQPVDRLGSWLIQEAKAVAEPPAFSS</sequence>
<evidence type="ECO:0000256" key="3">
    <source>
        <dbReference type="ARBA" id="ARBA00023125"/>
    </source>
</evidence>
<accession>A0ABY8CMS3</accession>
<evidence type="ECO:0000256" key="4">
    <source>
        <dbReference type="ARBA" id="ARBA00023163"/>
    </source>
</evidence>
<keyword evidence="2" id="KW-0805">Transcription regulation</keyword>